<name>A0AAD3P9Z3_NEPGR</name>
<dbReference type="AlphaFoldDB" id="A0AAD3P9Z3"/>
<comment type="caution">
    <text evidence="1">The sequence shown here is derived from an EMBL/GenBank/DDBJ whole genome shotgun (WGS) entry which is preliminary data.</text>
</comment>
<accession>A0AAD3P9Z3</accession>
<dbReference type="EMBL" id="BSYO01000002">
    <property type="protein sequence ID" value="GMH00592.1"/>
    <property type="molecule type" value="Genomic_DNA"/>
</dbReference>
<protein>
    <submittedName>
        <fullName evidence="1">Uncharacterized protein</fullName>
    </submittedName>
</protein>
<evidence type="ECO:0000313" key="1">
    <source>
        <dbReference type="EMBL" id="GMH00592.1"/>
    </source>
</evidence>
<proteinExistence type="predicted"/>
<keyword evidence="2" id="KW-1185">Reference proteome</keyword>
<organism evidence="1 2">
    <name type="scientific">Nepenthes gracilis</name>
    <name type="common">Slender pitcher plant</name>
    <dbReference type="NCBI Taxonomy" id="150966"/>
    <lineage>
        <taxon>Eukaryota</taxon>
        <taxon>Viridiplantae</taxon>
        <taxon>Streptophyta</taxon>
        <taxon>Embryophyta</taxon>
        <taxon>Tracheophyta</taxon>
        <taxon>Spermatophyta</taxon>
        <taxon>Magnoliopsida</taxon>
        <taxon>eudicotyledons</taxon>
        <taxon>Gunneridae</taxon>
        <taxon>Pentapetalae</taxon>
        <taxon>Caryophyllales</taxon>
        <taxon>Nepenthaceae</taxon>
        <taxon>Nepenthes</taxon>
    </lineage>
</organism>
<gene>
    <name evidence="1" type="ORF">Nepgr_002431</name>
</gene>
<evidence type="ECO:0000313" key="2">
    <source>
        <dbReference type="Proteomes" id="UP001279734"/>
    </source>
</evidence>
<reference evidence="1" key="1">
    <citation type="submission" date="2023-05" db="EMBL/GenBank/DDBJ databases">
        <title>Nepenthes gracilis genome sequencing.</title>
        <authorList>
            <person name="Fukushima K."/>
        </authorList>
    </citation>
    <scope>NUCLEOTIDE SEQUENCE</scope>
    <source>
        <strain evidence="1">SING2019-196</strain>
    </source>
</reference>
<dbReference type="Proteomes" id="UP001279734">
    <property type="component" value="Unassembled WGS sequence"/>
</dbReference>
<sequence length="116" mass="12312">MVRKITLCHTITTHGLDADECGGLTTLATILNARNDSACLITGPAACFLPANKIQEEKKKGRSSVVQSVNRNMETKGEKRRNGMRIVLEVGNLSGVCSSFLSVASICCGKVIESSG</sequence>